<accession>A0ABX4LN75</accession>
<proteinExistence type="predicted"/>
<evidence type="ECO:0008006" key="5">
    <source>
        <dbReference type="Google" id="ProtNLM"/>
    </source>
</evidence>
<dbReference type="Proteomes" id="UP000221384">
    <property type="component" value="Unassembled WGS sequence"/>
</dbReference>
<evidence type="ECO:0000313" key="4">
    <source>
        <dbReference type="Proteomes" id="UP000221384"/>
    </source>
</evidence>
<dbReference type="RefSeq" id="WP_099335152.1">
    <property type="nucleotide sequence ID" value="NZ_CP042812.1"/>
</dbReference>
<keyword evidence="2" id="KW-0480">Metal-thiolate cluster</keyword>
<sequence length="72" mass="8216">MIFKILAVLAVLFLVYIIFFKKDREGVIKTNKKKENIEDVMVECPSCGTYVSKKEGILSNGKYFCSKECLNS</sequence>
<reference evidence="3 4" key="1">
    <citation type="submission" date="2017-09" db="EMBL/GenBank/DDBJ databases">
        <authorList>
            <person name="Perez-Cataluna A."/>
            <person name="Figueras M.J."/>
            <person name="Salas-Masso N."/>
        </authorList>
    </citation>
    <scope>NUCLEOTIDE SEQUENCE [LARGE SCALE GENOMIC DNA]</scope>
    <source>
        <strain evidence="3 4">F138-33</strain>
    </source>
</reference>
<name>A0ABX4LN75_9BACT</name>
<evidence type="ECO:0000256" key="2">
    <source>
        <dbReference type="ARBA" id="ARBA00022851"/>
    </source>
</evidence>
<keyword evidence="1" id="KW-0479">Metal-binding</keyword>
<keyword evidence="4" id="KW-1185">Reference proteome</keyword>
<organism evidence="3 4">
    <name type="scientific">Malaciobacter canalis</name>
    <dbReference type="NCBI Taxonomy" id="1912871"/>
    <lineage>
        <taxon>Bacteria</taxon>
        <taxon>Pseudomonadati</taxon>
        <taxon>Campylobacterota</taxon>
        <taxon>Epsilonproteobacteria</taxon>
        <taxon>Campylobacterales</taxon>
        <taxon>Arcobacteraceae</taxon>
        <taxon>Malaciobacter</taxon>
    </lineage>
</organism>
<protein>
    <recommendedName>
        <fullName evidence="5">Prokaryotic metallothionein</fullName>
    </recommendedName>
</protein>
<dbReference type="InterPro" id="IPR017854">
    <property type="entry name" value="Metalthion_dom_sf"/>
</dbReference>
<comment type="caution">
    <text evidence="3">The sequence shown here is derived from an EMBL/GenBank/DDBJ whole genome shotgun (WGS) entry which is preliminary data.</text>
</comment>
<dbReference type="InterPro" id="IPR049708">
    <property type="entry name" value="PP0621-like"/>
</dbReference>
<dbReference type="EMBL" id="NWVW01000017">
    <property type="protein sequence ID" value="PHO08912.1"/>
    <property type="molecule type" value="Genomic_DNA"/>
</dbReference>
<evidence type="ECO:0000313" key="3">
    <source>
        <dbReference type="EMBL" id="PHO08912.1"/>
    </source>
</evidence>
<dbReference type="NCBIfam" id="NF041023">
    <property type="entry name" value="PP0621_fam"/>
    <property type="match status" value="1"/>
</dbReference>
<gene>
    <name evidence="3" type="ORF">CPG37_11895</name>
</gene>
<dbReference type="SUPFAM" id="SSF57868">
    <property type="entry name" value="Metallothionein"/>
    <property type="match status" value="1"/>
</dbReference>
<evidence type="ECO:0000256" key="1">
    <source>
        <dbReference type="ARBA" id="ARBA00022723"/>
    </source>
</evidence>
<dbReference type="Gene3D" id="2.30.170.10">
    <property type="match status" value="1"/>
</dbReference>